<dbReference type="OrthoDB" id="2972467at2"/>
<proteinExistence type="predicted"/>
<organism evidence="1 2">
    <name type="scientific">Chryseobacterium pennipullorum</name>
    <dbReference type="NCBI Taxonomy" id="2258963"/>
    <lineage>
        <taxon>Bacteria</taxon>
        <taxon>Pseudomonadati</taxon>
        <taxon>Bacteroidota</taxon>
        <taxon>Flavobacteriia</taxon>
        <taxon>Flavobacteriales</taxon>
        <taxon>Weeksellaceae</taxon>
        <taxon>Chryseobacterium group</taxon>
        <taxon>Chryseobacterium</taxon>
    </lineage>
</organism>
<evidence type="ECO:0008006" key="3">
    <source>
        <dbReference type="Google" id="ProtNLM"/>
    </source>
</evidence>
<reference evidence="1 2" key="1">
    <citation type="submission" date="2018-06" db="EMBL/GenBank/DDBJ databases">
        <title>Novel Chryseobacterium species.</title>
        <authorList>
            <person name="Newman J."/>
            <person name="Hugo C."/>
            <person name="Oosthuizen L."/>
            <person name="Charimba G."/>
        </authorList>
    </citation>
    <scope>NUCLEOTIDE SEQUENCE [LARGE SCALE GENOMIC DNA]</scope>
    <source>
        <strain evidence="1 2">7_F195</strain>
    </source>
</reference>
<dbReference type="Gene3D" id="2.180.10.10">
    <property type="entry name" value="RHS repeat-associated core"/>
    <property type="match status" value="1"/>
</dbReference>
<dbReference type="Proteomes" id="UP000256257">
    <property type="component" value="Unassembled WGS sequence"/>
</dbReference>
<comment type="caution">
    <text evidence="1">The sequence shown here is derived from an EMBL/GenBank/DDBJ whole genome shotgun (WGS) entry which is preliminary data.</text>
</comment>
<evidence type="ECO:0000313" key="1">
    <source>
        <dbReference type="EMBL" id="REC41515.1"/>
    </source>
</evidence>
<dbReference type="RefSeq" id="WP_115930294.1">
    <property type="nucleotide sequence ID" value="NZ_QNVV01000041.1"/>
</dbReference>
<gene>
    <name evidence="1" type="ORF">DRF67_21225</name>
</gene>
<sequence length="304" mass="34858">MAKGKSISSEYLYELSQLESKKVGRISAASPLQQVDYKYNIRGWMTKINDPANLNGKLFAYELKYQNPVYSTVSQGKYNGNIAEMDWVSAYDGKLRRYNYKYDGLERLKDGIYSEPGTTAPRNDYYNESLSYDVNGNIISLKRNRYIENTGRVLMDDLGYTYMGNRLTKVNDTSGNYSGYPSTSGNAIAYDTNGNMINHVDKGILQIDYNFLNLPTYIKFDKQYESHELRPSYYVNTKYLYNAQGAKLRKIHTYGTGRMNTETIMTTDYLDGFQYTGNELSFVPTSEGIMISFKISIFTTIPIR</sequence>
<dbReference type="EMBL" id="QNVV01000041">
    <property type="protein sequence ID" value="REC41515.1"/>
    <property type="molecule type" value="Genomic_DNA"/>
</dbReference>
<accession>A0A3D9AK29</accession>
<evidence type="ECO:0000313" key="2">
    <source>
        <dbReference type="Proteomes" id="UP000256257"/>
    </source>
</evidence>
<name>A0A3D9AK29_9FLAO</name>
<protein>
    <recommendedName>
        <fullName evidence="3">RHS repeat-associated core domain-containing protein</fullName>
    </recommendedName>
</protein>
<keyword evidence="2" id="KW-1185">Reference proteome</keyword>
<dbReference type="AlphaFoldDB" id="A0A3D9AK29"/>